<keyword evidence="1" id="KW-0378">Hydrolase</keyword>
<gene>
    <name evidence="3" type="ORF">SAMN05421504_107325</name>
</gene>
<proteinExistence type="predicted"/>
<organism evidence="3 4">
    <name type="scientific">Amycolatopsis xylanica</name>
    <dbReference type="NCBI Taxonomy" id="589385"/>
    <lineage>
        <taxon>Bacteria</taxon>
        <taxon>Bacillati</taxon>
        <taxon>Actinomycetota</taxon>
        <taxon>Actinomycetes</taxon>
        <taxon>Pseudonocardiales</taxon>
        <taxon>Pseudonocardiaceae</taxon>
        <taxon>Amycolatopsis</taxon>
    </lineage>
</organism>
<keyword evidence="4" id="KW-1185">Reference proteome</keyword>
<dbReference type="EMBL" id="FNON01000007">
    <property type="protein sequence ID" value="SDY88862.1"/>
    <property type="molecule type" value="Genomic_DNA"/>
</dbReference>
<name>A0A1H3NIZ9_9PSEU</name>
<evidence type="ECO:0000256" key="1">
    <source>
        <dbReference type="ARBA" id="ARBA00022801"/>
    </source>
</evidence>
<dbReference type="GO" id="GO:0016787">
    <property type="term" value="F:hydrolase activity"/>
    <property type="evidence" value="ECO:0007669"/>
    <property type="project" value="UniProtKB-KW"/>
</dbReference>
<dbReference type="InterPro" id="IPR000073">
    <property type="entry name" value="AB_hydrolase_1"/>
</dbReference>
<dbReference type="PANTHER" id="PTHR43329">
    <property type="entry name" value="EPOXIDE HYDROLASE"/>
    <property type="match status" value="1"/>
</dbReference>
<dbReference type="RefSeq" id="WP_091294802.1">
    <property type="nucleotide sequence ID" value="NZ_FNON01000007.1"/>
</dbReference>
<protein>
    <submittedName>
        <fullName evidence="3">Haloacetate dehalogenase</fullName>
    </submittedName>
</protein>
<dbReference type="Proteomes" id="UP000199515">
    <property type="component" value="Unassembled WGS sequence"/>
</dbReference>
<dbReference type="OrthoDB" id="9812774at2"/>
<evidence type="ECO:0000313" key="4">
    <source>
        <dbReference type="Proteomes" id="UP000199515"/>
    </source>
</evidence>
<dbReference type="SUPFAM" id="SSF53474">
    <property type="entry name" value="alpha/beta-Hydrolases"/>
    <property type="match status" value="1"/>
</dbReference>
<sequence length="301" mass="32908">MSVPLPASFTRRSVDADGVRINTVVGGEGPPVLLLHGYPQTHLIWHHVAPLLAAEHTVVLADLRGYGDSDKPPSGAEHAGYSKRVMALDMVRVMRAFGFDRFAVLGHDRGARVGHRLALDHPGAVTALAVLDVVPTLHAFQRADTHFGLGYYHWFFLAAGDGIPERLIGNDPEFWVRSRMEARHQGGVPFDPAALREYVRCFSDPAAIHASCEDYRAAASIDLEHDDADAAQGLVVTCPVLALWGRHSFVGRTYDVVNVWREYATDVQGYALPSDHYVPEEAPLELVSAFQAFLATVVAPC</sequence>
<dbReference type="Gene3D" id="3.40.50.1820">
    <property type="entry name" value="alpha/beta hydrolase"/>
    <property type="match status" value="1"/>
</dbReference>
<dbReference type="PRINTS" id="PR00412">
    <property type="entry name" value="EPOXHYDRLASE"/>
</dbReference>
<accession>A0A1H3NIZ9</accession>
<dbReference type="InterPro" id="IPR000639">
    <property type="entry name" value="Epox_hydrolase-like"/>
</dbReference>
<feature type="domain" description="AB hydrolase-1" evidence="2">
    <location>
        <begin position="30"/>
        <end position="251"/>
    </location>
</feature>
<dbReference type="STRING" id="589385.SAMN05421504_107325"/>
<dbReference type="Pfam" id="PF00561">
    <property type="entry name" value="Abhydrolase_1"/>
    <property type="match status" value="1"/>
</dbReference>
<dbReference type="InterPro" id="IPR029058">
    <property type="entry name" value="AB_hydrolase_fold"/>
</dbReference>
<reference evidence="3 4" key="1">
    <citation type="submission" date="2016-10" db="EMBL/GenBank/DDBJ databases">
        <authorList>
            <person name="de Groot N.N."/>
        </authorList>
    </citation>
    <scope>NUCLEOTIDE SEQUENCE [LARGE SCALE GENOMIC DNA]</scope>
    <source>
        <strain evidence="3 4">CPCC 202699</strain>
    </source>
</reference>
<dbReference type="AlphaFoldDB" id="A0A1H3NIZ9"/>
<evidence type="ECO:0000259" key="2">
    <source>
        <dbReference type="Pfam" id="PF00561"/>
    </source>
</evidence>
<evidence type="ECO:0000313" key="3">
    <source>
        <dbReference type="EMBL" id="SDY88862.1"/>
    </source>
</evidence>